<comment type="similarity">
    <text evidence="2">Belongs to the alliinase family.</text>
</comment>
<dbReference type="Proteomes" id="UP000289340">
    <property type="component" value="Chromosome 4"/>
</dbReference>
<evidence type="ECO:0000256" key="5">
    <source>
        <dbReference type="ARBA" id="ARBA00022737"/>
    </source>
</evidence>
<dbReference type="CDD" id="cd00609">
    <property type="entry name" value="AAT_like"/>
    <property type="match status" value="1"/>
</dbReference>
<dbReference type="GO" id="GO:0006520">
    <property type="term" value="P:amino acid metabolic process"/>
    <property type="evidence" value="ECO:0007669"/>
    <property type="project" value="TreeGrafter"/>
</dbReference>
<feature type="repeat" description="PPR" evidence="7">
    <location>
        <begin position="554"/>
        <end position="588"/>
    </location>
</feature>
<feature type="domain" description="Alliinase C-terminal" evidence="10">
    <location>
        <begin position="85"/>
        <end position="418"/>
    </location>
</feature>
<dbReference type="Pfam" id="PF13041">
    <property type="entry name" value="PPR_2"/>
    <property type="match status" value="1"/>
</dbReference>
<dbReference type="GO" id="GO:0016846">
    <property type="term" value="F:carbon-sulfur lyase activity"/>
    <property type="evidence" value="ECO:0007669"/>
    <property type="project" value="InterPro"/>
</dbReference>
<dbReference type="Gene3D" id="3.90.1150.10">
    <property type="entry name" value="Aspartate Aminotransferase, domain 1"/>
    <property type="match status" value="1"/>
</dbReference>
<name>A0A445L1Z4_GLYSO</name>
<evidence type="ECO:0000313" key="11">
    <source>
        <dbReference type="EMBL" id="RZC17198.1"/>
    </source>
</evidence>
<dbReference type="InterPro" id="IPR050478">
    <property type="entry name" value="Ethylene_sulfur-biosynth"/>
</dbReference>
<dbReference type="Pfam" id="PF04864">
    <property type="entry name" value="Alliinase_C"/>
    <property type="match status" value="1"/>
</dbReference>
<evidence type="ECO:0000256" key="1">
    <source>
        <dbReference type="ARBA" id="ARBA00001933"/>
    </source>
</evidence>
<proteinExistence type="inferred from homology"/>
<evidence type="ECO:0000256" key="4">
    <source>
        <dbReference type="ARBA" id="ARBA00022576"/>
    </source>
</evidence>
<dbReference type="PANTHER" id="PTHR43795:SF22">
    <property type="entry name" value="TRYPTOPHAN AMINOTRANSFERASE-RELATED PROTEIN 2"/>
    <property type="match status" value="1"/>
</dbReference>
<sequence length="664" mass="74026">MAKLPTMFSLRHFLVLSLALNVSLLLRLMMHQGAQKAHKERTNSVTEEHHNIHKSRMVISSSSSSSSTSSFANSTSTTGGYNRVINLDHGDPTAYERFWRQTGDKSTITIQGWQSMSYFSDVTNICWFLEAEFAREVVRLHNVVGNAVTEGRHIVVGTGSSQLFLAALYALSPTDSPEPISVVCATPYYSSYPSMTDHLKSGLYKWGGDAESYEKEGPYIELVTSPNNPDGHVRRSKVNRSQGFLVHDLAYYWPQYTPISAPADHDLTLFTVSKSTGHAGMRIGWALVKDQEVAKKMTKFIELNTIGVSKDSQLRAAKVLRAVSDSWELGNSKESESFFKFSHKLMANRWKQLRLVVESSELFSLPKFSPAFCTFFNQVLEPQPAFVWLKCEGNVEDCESFLRGHNILTRSGTHFGTHLSQDPFYATKIVRLYAANNDIKSAHHVFDKTPNRSVYLWNSMIRAFAQSQRFLSAISLFRTMLGDDISPDDHTYACVIRACVDNFDFGMLRRVHGGAVAAGLEMDPICCSALVAAYSKLGRVQEARRVFDGIAEPDLVLWNSLISGYGGFGLWDVGMQMFSMMRLVGMKPDGYTLAGFLVGIADSGMLAETVAQQLFESSPADNVYSVMLSNIYAGDGRWDDVKKLRDKMTGGLRKMPGLSWIEGS</sequence>
<dbReference type="SUPFAM" id="SSF53383">
    <property type="entry name" value="PLP-dependent transferases"/>
    <property type="match status" value="1"/>
</dbReference>
<feature type="compositionally biased region" description="Low complexity" evidence="8">
    <location>
        <begin position="60"/>
        <end position="77"/>
    </location>
</feature>
<feature type="repeat" description="PPR" evidence="7">
    <location>
        <begin position="453"/>
        <end position="487"/>
    </location>
</feature>
<feature type="compositionally biased region" description="Basic and acidic residues" evidence="8">
    <location>
        <begin position="40"/>
        <end position="50"/>
    </location>
</feature>
<evidence type="ECO:0000256" key="9">
    <source>
        <dbReference type="SAM" id="SignalP"/>
    </source>
</evidence>
<dbReference type="Gene3D" id="1.25.40.10">
    <property type="entry name" value="Tetratricopeptide repeat domain"/>
    <property type="match status" value="2"/>
</dbReference>
<evidence type="ECO:0000256" key="6">
    <source>
        <dbReference type="ARBA" id="ARBA00022898"/>
    </source>
</evidence>
<dbReference type="PROSITE" id="PS51375">
    <property type="entry name" value="PPR"/>
    <property type="match status" value="2"/>
</dbReference>
<comment type="cofactor">
    <cofactor evidence="1">
        <name>pyridoxal 5'-phosphate</name>
        <dbReference type="ChEBI" id="CHEBI:597326"/>
    </cofactor>
</comment>
<feature type="chain" id="PRO_5019038465" evidence="9">
    <location>
        <begin position="20"/>
        <end position="664"/>
    </location>
</feature>
<evidence type="ECO:0000313" key="12">
    <source>
        <dbReference type="Proteomes" id="UP000289340"/>
    </source>
</evidence>
<organism evidence="11 12">
    <name type="scientific">Glycine soja</name>
    <name type="common">Wild soybean</name>
    <dbReference type="NCBI Taxonomy" id="3848"/>
    <lineage>
        <taxon>Eukaryota</taxon>
        <taxon>Viridiplantae</taxon>
        <taxon>Streptophyta</taxon>
        <taxon>Embryophyta</taxon>
        <taxon>Tracheophyta</taxon>
        <taxon>Spermatophyta</taxon>
        <taxon>Magnoliopsida</taxon>
        <taxon>eudicotyledons</taxon>
        <taxon>Gunneridae</taxon>
        <taxon>Pentapetalae</taxon>
        <taxon>rosids</taxon>
        <taxon>fabids</taxon>
        <taxon>Fabales</taxon>
        <taxon>Fabaceae</taxon>
        <taxon>Papilionoideae</taxon>
        <taxon>50 kb inversion clade</taxon>
        <taxon>NPAAA clade</taxon>
        <taxon>indigoferoid/millettioid clade</taxon>
        <taxon>Phaseoleae</taxon>
        <taxon>Glycine</taxon>
        <taxon>Glycine subgen. Soja</taxon>
    </lineage>
</organism>
<dbReference type="AlphaFoldDB" id="A0A445L1Z4"/>
<reference evidence="11 12" key="1">
    <citation type="submission" date="2018-09" db="EMBL/GenBank/DDBJ databases">
        <title>A high-quality reference genome of wild soybean provides a powerful tool to mine soybean genomes.</title>
        <authorList>
            <person name="Xie M."/>
            <person name="Chung C.Y.L."/>
            <person name="Li M.-W."/>
            <person name="Wong F.-L."/>
            <person name="Chan T.-F."/>
            <person name="Lam H.-M."/>
        </authorList>
    </citation>
    <scope>NUCLEOTIDE SEQUENCE [LARGE SCALE GENOMIC DNA]</scope>
    <source>
        <strain evidence="12">cv. W05</strain>
        <tissue evidence="11">Hypocotyl of etiolated seedlings</tissue>
    </source>
</reference>
<dbReference type="Gene3D" id="2.10.25.30">
    <property type="entry name" value="EGF-like, alliinase"/>
    <property type="match status" value="1"/>
</dbReference>
<dbReference type="Pfam" id="PF20431">
    <property type="entry name" value="E_motif"/>
    <property type="match status" value="1"/>
</dbReference>
<protein>
    <submittedName>
        <fullName evidence="11">Tryptophan aminotransferase-related protein 2</fullName>
    </submittedName>
</protein>
<evidence type="ECO:0000259" key="10">
    <source>
        <dbReference type="Pfam" id="PF04864"/>
    </source>
</evidence>
<dbReference type="InterPro" id="IPR037029">
    <property type="entry name" value="Alliinase_N_sf"/>
</dbReference>
<dbReference type="InterPro" id="IPR002885">
    <property type="entry name" value="PPR_rpt"/>
</dbReference>
<dbReference type="PANTHER" id="PTHR43795">
    <property type="entry name" value="BIFUNCTIONAL ASPARTATE AMINOTRANSFERASE AND GLUTAMATE/ASPARTATE-PREPHENATE AMINOTRANSFERASE-RELATED"/>
    <property type="match status" value="1"/>
</dbReference>
<dbReference type="NCBIfam" id="TIGR00756">
    <property type="entry name" value="PPR"/>
    <property type="match status" value="2"/>
</dbReference>
<dbReference type="InterPro" id="IPR006948">
    <property type="entry name" value="Alliinase_C"/>
</dbReference>
<feature type="signal peptide" evidence="9">
    <location>
        <begin position="1"/>
        <end position="19"/>
    </location>
</feature>
<keyword evidence="5" id="KW-0677">Repeat</keyword>
<comment type="caution">
    <text evidence="11">The sequence shown here is derived from an EMBL/GenBank/DDBJ whole genome shotgun (WGS) entry which is preliminary data.</text>
</comment>
<feature type="region of interest" description="Disordered" evidence="8">
    <location>
        <begin position="37"/>
        <end position="77"/>
    </location>
</feature>
<dbReference type="Pfam" id="PF01535">
    <property type="entry name" value="PPR"/>
    <property type="match status" value="2"/>
</dbReference>
<gene>
    <name evidence="11" type="ORF">D0Y65_010158</name>
</gene>
<keyword evidence="4 11" id="KW-0032">Aminotransferase</keyword>
<keyword evidence="9" id="KW-0732">Signal</keyword>
<dbReference type="EMBL" id="QZWG01000004">
    <property type="protein sequence ID" value="RZC17198.1"/>
    <property type="molecule type" value="Genomic_DNA"/>
</dbReference>
<evidence type="ECO:0000256" key="2">
    <source>
        <dbReference type="ARBA" id="ARBA00006312"/>
    </source>
</evidence>
<keyword evidence="12" id="KW-1185">Reference proteome</keyword>
<dbReference type="InterPro" id="IPR046848">
    <property type="entry name" value="E_motif"/>
</dbReference>
<evidence type="ECO:0000256" key="7">
    <source>
        <dbReference type="PROSITE-ProRule" id="PRU00708"/>
    </source>
</evidence>
<keyword evidence="11" id="KW-0808">Transferase</keyword>
<accession>A0A445L1Z4</accession>
<dbReference type="Gene3D" id="3.40.640.10">
    <property type="entry name" value="Type I PLP-dependent aspartate aminotransferase-like (Major domain)"/>
    <property type="match status" value="1"/>
</dbReference>
<evidence type="ECO:0000256" key="3">
    <source>
        <dbReference type="ARBA" id="ARBA00011738"/>
    </source>
</evidence>
<comment type="subunit">
    <text evidence="3">Homodimer.</text>
</comment>
<dbReference type="InterPro" id="IPR015422">
    <property type="entry name" value="PyrdxlP-dep_Trfase_small"/>
</dbReference>
<dbReference type="InterPro" id="IPR015421">
    <property type="entry name" value="PyrdxlP-dep_Trfase_major"/>
</dbReference>
<keyword evidence="6" id="KW-0663">Pyridoxal phosphate</keyword>
<dbReference type="GO" id="GO:0008483">
    <property type="term" value="F:transaminase activity"/>
    <property type="evidence" value="ECO:0007669"/>
    <property type="project" value="UniProtKB-KW"/>
</dbReference>
<dbReference type="InterPro" id="IPR011990">
    <property type="entry name" value="TPR-like_helical_dom_sf"/>
</dbReference>
<dbReference type="InterPro" id="IPR015424">
    <property type="entry name" value="PyrdxlP-dep_Trfase"/>
</dbReference>
<evidence type="ECO:0000256" key="8">
    <source>
        <dbReference type="SAM" id="MobiDB-lite"/>
    </source>
</evidence>